<gene>
    <name evidence="1" type="ORF">JX360_06005</name>
</gene>
<keyword evidence="2" id="KW-1185">Reference proteome</keyword>
<proteinExistence type="predicted"/>
<name>A0ABT0C9J9_THEVL</name>
<dbReference type="Gene3D" id="2.60.120.380">
    <property type="match status" value="2"/>
</dbReference>
<comment type="caution">
    <text evidence="1">The sequence shown here is derived from an EMBL/GenBank/DDBJ whole genome shotgun (WGS) entry which is preliminary data.</text>
</comment>
<dbReference type="Proteomes" id="UP000830835">
    <property type="component" value="Unassembled WGS sequence"/>
</dbReference>
<dbReference type="EMBL" id="JAFIRA010000010">
    <property type="protein sequence ID" value="MCJ2542463.1"/>
    <property type="molecule type" value="Genomic_DNA"/>
</dbReference>
<accession>A0ABT0C9J9</accession>
<sequence length="268" mass="29177">MSSLHRLFVFPRRWGSRLALSVVALGLASSCGLLNWVRESGSQVGSSLTRSALWRDSQTVTGTLGSGDQIHPHDGSFLDEISITAQPGQILIASMESEAFDAYLEVVNSQGQVIAFDDDSGLDVNALLAVRLLEGGSYTLRATSFEPESTGDYQLTYTLTQLDWQESHSGRLQPGSLQHPDDGSWMEEYPIAARAGQILIASMSSSDFDAFLQLLDPDGEVMAWDDDQGGGTHALMIAFLPRTGTYTLRANTYEAGEQGAYLLQYTLR</sequence>
<evidence type="ECO:0000313" key="2">
    <source>
        <dbReference type="Proteomes" id="UP000830835"/>
    </source>
</evidence>
<dbReference type="PROSITE" id="PS51257">
    <property type="entry name" value="PROKAR_LIPOPROTEIN"/>
    <property type="match status" value="1"/>
</dbReference>
<organism evidence="1 2">
    <name type="scientific">Thermostichus vulcanus str. 'Rupite'</name>
    <dbReference type="NCBI Taxonomy" id="2813851"/>
    <lineage>
        <taxon>Bacteria</taxon>
        <taxon>Bacillati</taxon>
        <taxon>Cyanobacteriota</taxon>
        <taxon>Cyanophyceae</taxon>
        <taxon>Thermostichales</taxon>
        <taxon>Thermostichaceae</taxon>
        <taxon>Thermostichus</taxon>
    </lineage>
</organism>
<evidence type="ECO:0000313" key="1">
    <source>
        <dbReference type="EMBL" id="MCJ2542463.1"/>
    </source>
</evidence>
<dbReference type="RefSeq" id="WP_244349739.1">
    <property type="nucleotide sequence ID" value="NZ_JAFIRA010000010.1"/>
</dbReference>
<protein>
    <submittedName>
        <fullName evidence="1">PPC domain-containing protein</fullName>
    </submittedName>
</protein>
<reference evidence="1" key="1">
    <citation type="submission" date="2021-02" db="EMBL/GenBank/DDBJ databases">
        <title>The CRISPR/cas machinery reduction and long-range gene transfer in the hot spring cyanobacterium Synechococcus.</title>
        <authorList>
            <person name="Dvorak P."/>
            <person name="Jahodarova E."/>
            <person name="Hasler P."/>
            <person name="Poulickova A."/>
        </authorList>
    </citation>
    <scope>NUCLEOTIDE SEQUENCE</scope>
    <source>
        <strain evidence="1">Rupite</strain>
    </source>
</reference>